<dbReference type="PATRIC" id="fig|851.8.peg.1352"/>
<dbReference type="EMBL" id="LRPY01000134">
    <property type="protein sequence ID" value="KXA19851.1"/>
    <property type="molecule type" value="Genomic_DNA"/>
</dbReference>
<organism evidence="3 4">
    <name type="scientific">Fusobacterium nucleatum</name>
    <dbReference type="NCBI Taxonomy" id="851"/>
    <lineage>
        <taxon>Bacteria</taxon>
        <taxon>Fusobacteriati</taxon>
        <taxon>Fusobacteriota</taxon>
        <taxon>Fusobacteriia</taxon>
        <taxon>Fusobacteriales</taxon>
        <taxon>Fusobacteriaceae</taxon>
        <taxon>Fusobacterium</taxon>
    </lineage>
</organism>
<evidence type="ECO:0000256" key="1">
    <source>
        <dbReference type="ARBA" id="ARBA00006226"/>
    </source>
</evidence>
<dbReference type="Gene3D" id="3.30.2310.20">
    <property type="entry name" value="RelE-like"/>
    <property type="match status" value="1"/>
</dbReference>
<keyword evidence="2" id="KW-1277">Toxin-antitoxin system</keyword>
<sequence>MMSYKFIPTIEFKEDLKELDGSVVKFILKYIKKLESSENPKAYGKELSGNMVGLYRFRVSDYRIVAKFINNTFIIQGLGIGHRKNVYKILEKRL</sequence>
<dbReference type="NCBIfam" id="TIGR02385">
    <property type="entry name" value="RelE_StbE"/>
    <property type="match status" value="1"/>
</dbReference>
<comment type="caution">
    <text evidence="3">The sequence shown here is derived from an EMBL/GenBank/DDBJ whole genome shotgun (WGS) entry which is preliminary data.</text>
</comment>
<dbReference type="InterPro" id="IPR007712">
    <property type="entry name" value="RelE/ParE_toxin"/>
</dbReference>
<evidence type="ECO:0000313" key="4">
    <source>
        <dbReference type="Proteomes" id="UP000070401"/>
    </source>
</evidence>
<evidence type="ECO:0000313" key="3">
    <source>
        <dbReference type="EMBL" id="KXA19851.1"/>
    </source>
</evidence>
<protein>
    <submittedName>
        <fullName evidence="3">Addiction module toxin, RelE/StbE family</fullName>
    </submittedName>
</protein>
<gene>
    <name evidence="3" type="ORF">HMPREF3221_01346</name>
</gene>
<dbReference type="InterPro" id="IPR035093">
    <property type="entry name" value="RelE/ParE_toxin_dom_sf"/>
</dbReference>
<dbReference type="Pfam" id="PF05016">
    <property type="entry name" value="ParE_toxin"/>
    <property type="match status" value="1"/>
</dbReference>
<comment type="similarity">
    <text evidence="1">Belongs to the RelE toxin family.</text>
</comment>
<reference evidence="4" key="1">
    <citation type="submission" date="2016-01" db="EMBL/GenBank/DDBJ databases">
        <authorList>
            <person name="Mitreva M."/>
            <person name="Pepin K.H."/>
            <person name="Mihindukulasuriya K.A."/>
            <person name="Fulton R."/>
            <person name="Fronick C."/>
            <person name="O'Laughlin M."/>
            <person name="Miner T."/>
            <person name="Herter B."/>
            <person name="Rosa B.A."/>
            <person name="Cordes M."/>
            <person name="Tomlinson C."/>
            <person name="Wollam A."/>
            <person name="Palsikar V.B."/>
            <person name="Mardis E.R."/>
            <person name="Wilson R.K."/>
        </authorList>
    </citation>
    <scope>NUCLEOTIDE SEQUENCE [LARGE SCALE GENOMIC DNA]</scope>
    <source>
        <strain evidence="4">MJR7757B</strain>
    </source>
</reference>
<proteinExistence type="inferred from homology"/>
<keyword evidence="4" id="KW-1185">Reference proteome</keyword>
<accession>A0A133NUB0</accession>
<name>A0A133NUB0_FUSNU</name>
<dbReference type="Proteomes" id="UP000070401">
    <property type="component" value="Unassembled WGS sequence"/>
</dbReference>
<dbReference type="PANTHER" id="PTHR35601:SF1">
    <property type="entry name" value="TOXIN RELE"/>
    <property type="match status" value="1"/>
</dbReference>
<dbReference type="RefSeq" id="WP_060798491.1">
    <property type="nucleotide sequence ID" value="NZ_KQ956714.1"/>
</dbReference>
<evidence type="ECO:0000256" key="2">
    <source>
        <dbReference type="ARBA" id="ARBA00022649"/>
    </source>
</evidence>
<dbReference type="AlphaFoldDB" id="A0A133NUB0"/>
<dbReference type="SUPFAM" id="SSF143011">
    <property type="entry name" value="RelE-like"/>
    <property type="match status" value="1"/>
</dbReference>
<dbReference type="PANTHER" id="PTHR35601">
    <property type="entry name" value="TOXIN RELE"/>
    <property type="match status" value="1"/>
</dbReference>